<dbReference type="PANTHER" id="PTHR12184">
    <property type="entry name" value="UBIQUINOL-CYTOCHROME C REDUCTASE COMPLEX ASSEMBLY FACTOR 1 FAMILY MEMBER"/>
    <property type="match status" value="1"/>
</dbReference>
<dbReference type="InterPro" id="IPR007129">
    <property type="entry name" value="Ubiqinol_cyt_c_chaperone_CPB3"/>
</dbReference>
<reference evidence="4" key="1">
    <citation type="journal article" date="2014" name="Int. J. Syst. Evol. Microbiol.">
        <title>Complete genome sequence of Corynebacterium casei LMG S-19264T (=DSM 44701T), isolated from a smear-ripened cheese.</title>
        <authorList>
            <consortium name="US DOE Joint Genome Institute (JGI-PGF)"/>
            <person name="Walter F."/>
            <person name="Albersmeier A."/>
            <person name="Kalinowski J."/>
            <person name="Ruckert C."/>
        </authorList>
    </citation>
    <scope>NUCLEOTIDE SEQUENCE</scope>
    <source>
        <strain evidence="4">VKM B-2347</strain>
    </source>
</reference>
<dbReference type="PANTHER" id="PTHR12184:SF1">
    <property type="entry name" value="UBIQUINOL-CYTOCHROME-C REDUCTASE COMPLEX ASSEMBLY FACTOR 1"/>
    <property type="match status" value="1"/>
</dbReference>
<dbReference type="Proteomes" id="UP001143372">
    <property type="component" value="Unassembled WGS sequence"/>
</dbReference>
<dbReference type="InterPro" id="IPR014569">
    <property type="entry name" value="Ubq_cyt-c_CBP3-rel"/>
</dbReference>
<dbReference type="AlphaFoldDB" id="A0A9W6J4B5"/>
<comment type="caution">
    <text evidence="4">The sequence shown here is derived from an EMBL/GenBank/DDBJ whole genome shotgun (WGS) entry which is preliminary data.</text>
</comment>
<gene>
    <name evidence="4" type="ORF">GCM10008179_31810</name>
</gene>
<organism evidence="4 5">
    <name type="scientific">Hansschlegelia plantiphila</name>
    <dbReference type="NCBI Taxonomy" id="374655"/>
    <lineage>
        <taxon>Bacteria</taxon>
        <taxon>Pseudomonadati</taxon>
        <taxon>Pseudomonadota</taxon>
        <taxon>Alphaproteobacteria</taxon>
        <taxon>Hyphomicrobiales</taxon>
        <taxon>Methylopilaceae</taxon>
        <taxon>Hansschlegelia</taxon>
    </lineage>
</organism>
<keyword evidence="5" id="KW-1185">Reference proteome</keyword>
<evidence type="ECO:0000259" key="3">
    <source>
        <dbReference type="Pfam" id="PF03981"/>
    </source>
</evidence>
<sequence>MIFGLLRKRSPAELSVAETVYAGIVADARRPAFYRDLGAPDTLPGRFELIVLHVSLYLRRLSGEGPEAAARAQGVLDAMFASLDASLREIGVGDLTVPKKIKAMASSFYDGLALYDAALSSGDREALASALRRIVYRDAGAGDGPERLADYVALAADALSAQPVETLVSTGPSFPAIEGEA</sequence>
<evidence type="ECO:0000256" key="1">
    <source>
        <dbReference type="ARBA" id="ARBA00006407"/>
    </source>
</evidence>
<evidence type="ECO:0000313" key="5">
    <source>
        <dbReference type="Proteomes" id="UP001143372"/>
    </source>
</evidence>
<evidence type="ECO:0000256" key="2">
    <source>
        <dbReference type="ARBA" id="ARBA00006436"/>
    </source>
</evidence>
<dbReference type="Pfam" id="PF03981">
    <property type="entry name" value="Ubiq_cyt_C_chap"/>
    <property type="match status" value="1"/>
</dbReference>
<dbReference type="RefSeq" id="WP_271169763.1">
    <property type="nucleotide sequence ID" value="NZ_BSFI01000022.1"/>
</dbReference>
<evidence type="ECO:0000313" key="4">
    <source>
        <dbReference type="EMBL" id="GLK69543.1"/>
    </source>
</evidence>
<accession>A0A9W6J4B5</accession>
<feature type="domain" description="Ubiquinol-cytochrome c chaperone" evidence="3">
    <location>
        <begin position="36"/>
        <end position="174"/>
    </location>
</feature>
<name>A0A9W6J4B5_9HYPH</name>
<dbReference type="InterPro" id="IPR021150">
    <property type="entry name" value="Ubiq_cyt_c_chap"/>
</dbReference>
<dbReference type="EMBL" id="BSFI01000022">
    <property type="protein sequence ID" value="GLK69543.1"/>
    <property type="molecule type" value="Genomic_DNA"/>
</dbReference>
<proteinExistence type="inferred from homology"/>
<protein>
    <submittedName>
        <fullName evidence="4">Ubiquinol-cytochrome c chaperone</fullName>
    </submittedName>
</protein>
<comment type="similarity">
    <text evidence="2">Belongs to the UPF0174 family.</text>
</comment>
<reference evidence="4" key="2">
    <citation type="submission" date="2023-01" db="EMBL/GenBank/DDBJ databases">
        <authorList>
            <person name="Sun Q."/>
            <person name="Evtushenko L."/>
        </authorList>
    </citation>
    <scope>NUCLEOTIDE SEQUENCE</scope>
    <source>
        <strain evidence="4">VKM B-2347</strain>
    </source>
</reference>
<dbReference type="PIRSF" id="PIRSF032079">
    <property type="entry name" value="UCP032079"/>
    <property type="match status" value="1"/>
</dbReference>
<comment type="similarity">
    <text evidence="1">Belongs to the CBP3 family.</text>
</comment>